<protein>
    <submittedName>
        <fullName evidence="1">Type VI secretion protein ImpB</fullName>
    </submittedName>
</protein>
<dbReference type="SUPFAM" id="SSF56672">
    <property type="entry name" value="DNA/RNA polymerases"/>
    <property type="match status" value="1"/>
</dbReference>
<evidence type="ECO:0000313" key="1">
    <source>
        <dbReference type="EMBL" id="KWX17023.1"/>
    </source>
</evidence>
<accession>A0A132P3Y3</accession>
<dbReference type="Proteomes" id="UP000070452">
    <property type="component" value="Unassembled WGS sequence"/>
</dbReference>
<dbReference type="AlphaFoldDB" id="A0A132P3Y3"/>
<comment type="caution">
    <text evidence="1">The sequence shown here is derived from an EMBL/GenBank/DDBJ whole genome shotgun (WGS) entry which is preliminary data.</text>
</comment>
<organism evidence="1 2">
    <name type="scientific">Enterococcus faecium</name>
    <name type="common">Streptococcus faecium</name>
    <dbReference type="NCBI Taxonomy" id="1352"/>
    <lineage>
        <taxon>Bacteria</taxon>
        <taxon>Bacillati</taxon>
        <taxon>Bacillota</taxon>
        <taxon>Bacilli</taxon>
        <taxon>Lactobacillales</taxon>
        <taxon>Enterococcaceae</taxon>
        <taxon>Enterococcus</taxon>
    </lineage>
</organism>
<dbReference type="InterPro" id="IPR043502">
    <property type="entry name" value="DNA/RNA_pol_sf"/>
</dbReference>
<gene>
    <name evidence="1" type="ORF">AWT83_00265</name>
</gene>
<reference evidence="1 2" key="1">
    <citation type="submission" date="2016-01" db="EMBL/GenBank/DDBJ databases">
        <title>Molecular Mechanisms for transfer of large genomic segments between Enterococcus faecium strains.</title>
        <authorList>
            <person name="Garcia-Solache M.A."/>
            <person name="Lebreton F."/>
            <person name="Mclaughlin R.E."/>
            <person name="Whiteaker J.D."/>
            <person name="Gilmore M.S."/>
            <person name="Rice L.B."/>
        </authorList>
    </citation>
    <scope>NUCLEOTIDE SEQUENCE [LARGE SCALE GENOMIC DNA]</scope>
    <source>
        <strain evidence="1 2">D344RRF x C68</strain>
    </source>
</reference>
<dbReference type="EMBL" id="LRHK01000001">
    <property type="protein sequence ID" value="KWX17023.1"/>
    <property type="molecule type" value="Genomic_DNA"/>
</dbReference>
<evidence type="ECO:0000313" key="2">
    <source>
        <dbReference type="Proteomes" id="UP000070452"/>
    </source>
</evidence>
<proteinExistence type="predicted"/>
<name>A0A132P3Y3_ENTFC</name>
<sequence>MAKLALDNEAKHNEGFIAEWTYQNVPEKVWNIPKMTVFWGIGFRMKKTQPDGDHEY</sequence>